<organism evidence="19 20">
    <name type="scientific">Xanthomonas sacchari</name>
    <dbReference type="NCBI Taxonomy" id="56458"/>
    <lineage>
        <taxon>Bacteria</taxon>
        <taxon>Pseudomonadati</taxon>
        <taxon>Pseudomonadota</taxon>
        <taxon>Gammaproteobacteria</taxon>
        <taxon>Lysobacterales</taxon>
        <taxon>Lysobacteraceae</taxon>
        <taxon>Xanthomonas</taxon>
    </lineage>
</organism>
<evidence type="ECO:0000256" key="18">
    <source>
        <dbReference type="ARBA" id="ARBA00032892"/>
    </source>
</evidence>
<evidence type="ECO:0000256" key="4">
    <source>
        <dbReference type="ARBA" id="ARBA00005189"/>
    </source>
</evidence>
<evidence type="ECO:0000256" key="13">
    <source>
        <dbReference type="ARBA" id="ARBA00023098"/>
    </source>
</evidence>
<dbReference type="SUPFAM" id="SSF54197">
    <property type="entry name" value="HIT-like"/>
    <property type="match status" value="1"/>
</dbReference>
<evidence type="ECO:0000256" key="2">
    <source>
        <dbReference type="ARBA" id="ARBA00004162"/>
    </source>
</evidence>
<evidence type="ECO:0000256" key="16">
    <source>
        <dbReference type="ARBA" id="ARBA00023264"/>
    </source>
</evidence>
<dbReference type="Proteomes" id="UP001320843">
    <property type="component" value="Unassembled WGS sequence"/>
</dbReference>
<evidence type="ECO:0000256" key="7">
    <source>
        <dbReference type="ARBA" id="ARBA00019608"/>
    </source>
</evidence>
<sequence length="292" mass="31632">MPVHRRWLQSPVRPVSGLLRMPVLRFRLPLSLFLAALLAGCASVPAPPSVAESPAAHDPHAHDRQRLWRLLSTRCLPQARAGADPAPCSEVHAEPGQRYVLMKDLRGDYQYLLIPTVPVSGIEDPRARAAGAPNWLGLAWQARTRVERLLNRPLPRELTSLTINPPSARSQDQLHVHIDCLAPQVRDQLQAMQASIGPAWAPLPQPLHGHAYRAMRVEGEELDANPLTLLARSLPPQQSMVHQTLAVVGAAFDGRPGFVLLAATALPGDGVGAEELQDHDCTGVVPAAPARG</sequence>
<evidence type="ECO:0000256" key="5">
    <source>
        <dbReference type="ARBA" id="ARBA00006435"/>
    </source>
</evidence>
<comment type="pathway">
    <text evidence="3">Phospholipid metabolism; CDP-diacylglycerol degradation; phosphatidate from CDP-diacylglycerol: step 1/1.</text>
</comment>
<evidence type="ECO:0000313" key="19">
    <source>
        <dbReference type="EMBL" id="MCW0398435.1"/>
    </source>
</evidence>
<name>A0ABT3DSG0_9XANT</name>
<gene>
    <name evidence="19" type="ORF">NB700_000991</name>
</gene>
<keyword evidence="10" id="KW-0812">Transmembrane</keyword>
<evidence type="ECO:0000256" key="3">
    <source>
        <dbReference type="ARBA" id="ARBA00004927"/>
    </source>
</evidence>
<keyword evidence="12" id="KW-1133">Transmembrane helix</keyword>
<dbReference type="InterPro" id="IPR003763">
    <property type="entry name" value="CDP-diacylglyc_Pase"/>
</dbReference>
<keyword evidence="15" id="KW-0594">Phospholipid biosynthesis</keyword>
<comment type="catalytic activity">
    <reaction evidence="1">
        <text>a CDP-1,2-diacyl-sn-glycerol + H2O = a 1,2-diacyl-sn-glycero-3-phosphate + CMP + 2 H(+)</text>
        <dbReference type="Rhea" id="RHEA:15221"/>
        <dbReference type="ChEBI" id="CHEBI:15377"/>
        <dbReference type="ChEBI" id="CHEBI:15378"/>
        <dbReference type="ChEBI" id="CHEBI:58332"/>
        <dbReference type="ChEBI" id="CHEBI:58608"/>
        <dbReference type="ChEBI" id="CHEBI:60377"/>
        <dbReference type="EC" id="3.6.1.26"/>
    </reaction>
</comment>
<keyword evidence="14" id="KW-0472">Membrane</keyword>
<comment type="pathway">
    <text evidence="4">Lipid metabolism.</text>
</comment>
<dbReference type="Pfam" id="PF02611">
    <property type="entry name" value="CDH"/>
    <property type="match status" value="1"/>
</dbReference>
<dbReference type="GO" id="GO:0008715">
    <property type="term" value="F:CDP-diacylglycerol diphosphatase activity"/>
    <property type="evidence" value="ECO:0007669"/>
    <property type="project" value="UniProtKB-EC"/>
</dbReference>
<evidence type="ECO:0000256" key="15">
    <source>
        <dbReference type="ARBA" id="ARBA00023209"/>
    </source>
</evidence>
<evidence type="ECO:0000256" key="17">
    <source>
        <dbReference type="ARBA" id="ARBA00032888"/>
    </source>
</evidence>
<protein>
    <recommendedName>
        <fullName evidence="7">CDP-diacylglycerol pyrophosphatase</fullName>
        <ecNumber evidence="6">3.6.1.26</ecNumber>
    </recommendedName>
    <alternativeName>
        <fullName evidence="17">CDP-diacylglycerol phosphatidylhydrolase</fullName>
    </alternativeName>
    <alternativeName>
        <fullName evidence="18">CDP-diglyceride hydrolase</fullName>
    </alternativeName>
</protein>
<comment type="caution">
    <text evidence="19">The sequence shown here is derived from an EMBL/GenBank/DDBJ whole genome shotgun (WGS) entry which is preliminary data.</text>
</comment>
<keyword evidence="9" id="KW-0444">Lipid biosynthesis</keyword>
<keyword evidence="20" id="KW-1185">Reference proteome</keyword>
<evidence type="ECO:0000256" key="11">
    <source>
        <dbReference type="ARBA" id="ARBA00022801"/>
    </source>
</evidence>
<keyword evidence="16" id="KW-1208">Phospholipid metabolism</keyword>
<dbReference type="InterPro" id="IPR036265">
    <property type="entry name" value="HIT-like_sf"/>
</dbReference>
<evidence type="ECO:0000313" key="20">
    <source>
        <dbReference type="Proteomes" id="UP001320843"/>
    </source>
</evidence>
<evidence type="ECO:0000256" key="8">
    <source>
        <dbReference type="ARBA" id="ARBA00022475"/>
    </source>
</evidence>
<evidence type="ECO:0000256" key="14">
    <source>
        <dbReference type="ARBA" id="ARBA00023136"/>
    </source>
</evidence>
<accession>A0ABT3DSG0</accession>
<comment type="subcellular location">
    <subcellularLocation>
        <location evidence="2">Cell membrane</location>
        <topology evidence="2">Single-pass membrane protein</topology>
    </subcellularLocation>
</comment>
<evidence type="ECO:0000256" key="12">
    <source>
        <dbReference type="ARBA" id="ARBA00022989"/>
    </source>
</evidence>
<keyword evidence="11 19" id="KW-0378">Hydrolase</keyword>
<dbReference type="EMBL" id="JANFWR010000005">
    <property type="protein sequence ID" value="MCW0398435.1"/>
    <property type="molecule type" value="Genomic_DNA"/>
</dbReference>
<comment type="similarity">
    <text evidence="5">Belongs to the Cdh family.</text>
</comment>
<evidence type="ECO:0000256" key="1">
    <source>
        <dbReference type="ARBA" id="ARBA00001007"/>
    </source>
</evidence>
<dbReference type="Gene3D" id="3.30.428.30">
    <property type="entry name" value="HIT family - CDH-like"/>
    <property type="match status" value="1"/>
</dbReference>
<proteinExistence type="inferred from homology"/>
<keyword evidence="8" id="KW-1003">Cell membrane</keyword>
<evidence type="ECO:0000256" key="9">
    <source>
        <dbReference type="ARBA" id="ARBA00022516"/>
    </source>
</evidence>
<evidence type="ECO:0000256" key="6">
    <source>
        <dbReference type="ARBA" id="ARBA00012375"/>
    </source>
</evidence>
<dbReference type="EC" id="3.6.1.26" evidence="6"/>
<reference evidence="19 20" key="1">
    <citation type="submission" date="2022-06" db="EMBL/GenBank/DDBJ databases">
        <title>Dynamics of rice microbiomes reveals core vertical transmitted seed endophytes.</title>
        <authorList>
            <person name="Liao K."/>
            <person name="Zhang X."/>
        </authorList>
    </citation>
    <scope>NUCLEOTIDE SEQUENCE [LARGE SCALE GENOMIC DNA]</scope>
    <source>
        <strain evidence="19 20">YT10-10-1</strain>
    </source>
</reference>
<keyword evidence="13" id="KW-0443">Lipid metabolism</keyword>
<evidence type="ECO:0000256" key="10">
    <source>
        <dbReference type="ARBA" id="ARBA00022692"/>
    </source>
</evidence>